<dbReference type="GO" id="GO:0006166">
    <property type="term" value="P:purine ribonucleoside salvage"/>
    <property type="evidence" value="ECO:0007669"/>
    <property type="project" value="UniProtKB-KW"/>
</dbReference>
<dbReference type="Pfam" id="PF00156">
    <property type="entry name" value="Pribosyltran"/>
    <property type="match status" value="1"/>
</dbReference>
<evidence type="ECO:0000259" key="12">
    <source>
        <dbReference type="Pfam" id="PF00156"/>
    </source>
</evidence>
<evidence type="ECO:0000256" key="6">
    <source>
        <dbReference type="ARBA" id="ARBA00011738"/>
    </source>
</evidence>
<evidence type="ECO:0000256" key="8">
    <source>
        <dbReference type="ARBA" id="ARBA00022490"/>
    </source>
</evidence>
<dbReference type="InterPro" id="IPR050054">
    <property type="entry name" value="UPRTase/APRTase"/>
</dbReference>
<dbReference type="GO" id="GO:0002055">
    <property type="term" value="F:adenine binding"/>
    <property type="evidence" value="ECO:0007669"/>
    <property type="project" value="TreeGrafter"/>
</dbReference>
<dbReference type="SUPFAM" id="SSF53271">
    <property type="entry name" value="PRTase-like"/>
    <property type="match status" value="1"/>
</dbReference>
<evidence type="ECO:0000256" key="1">
    <source>
        <dbReference type="ARBA" id="ARBA00000868"/>
    </source>
</evidence>
<reference evidence="13" key="1">
    <citation type="journal article" date="2015" name="Proc. Natl. Acad. Sci. U.S.A.">
        <title>Networks of energetic and metabolic interactions define dynamics in microbial communities.</title>
        <authorList>
            <person name="Embree M."/>
            <person name="Liu J.K."/>
            <person name="Al-Bassam M.M."/>
            <person name="Zengler K."/>
        </authorList>
    </citation>
    <scope>NUCLEOTIDE SEQUENCE</scope>
</reference>
<name>A0A0W8G985_9ZZZZ</name>
<dbReference type="NCBIfam" id="NF002634">
    <property type="entry name" value="PRK02304.1-3"/>
    <property type="match status" value="1"/>
</dbReference>
<dbReference type="GO" id="GO:0006168">
    <property type="term" value="P:adenine salvage"/>
    <property type="evidence" value="ECO:0007669"/>
    <property type="project" value="InterPro"/>
</dbReference>
<evidence type="ECO:0000256" key="4">
    <source>
        <dbReference type="ARBA" id="ARBA00004659"/>
    </source>
</evidence>
<dbReference type="CDD" id="cd06223">
    <property type="entry name" value="PRTases_typeI"/>
    <property type="match status" value="1"/>
</dbReference>
<feature type="domain" description="Phosphoribosyltransferase" evidence="12">
    <location>
        <begin position="45"/>
        <end position="149"/>
    </location>
</feature>
<comment type="catalytic activity">
    <reaction evidence="1">
        <text>AMP + diphosphate = 5-phospho-alpha-D-ribose 1-diphosphate + adenine</text>
        <dbReference type="Rhea" id="RHEA:16609"/>
        <dbReference type="ChEBI" id="CHEBI:16708"/>
        <dbReference type="ChEBI" id="CHEBI:33019"/>
        <dbReference type="ChEBI" id="CHEBI:58017"/>
        <dbReference type="ChEBI" id="CHEBI:456215"/>
        <dbReference type="EC" id="2.4.2.7"/>
    </reaction>
</comment>
<comment type="subcellular location">
    <subcellularLocation>
        <location evidence="3">Cytoplasm</location>
    </subcellularLocation>
</comment>
<evidence type="ECO:0000256" key="7">
    <source>
        <dbReference type="ARBA" id="ARBA00011893"/>
    </source>
</evidence>
<protein>
    <recommendedName>
        <fullName evidence="7">adenine phosphoribosyltransferase</fullName>
        <ecNumber evidence="7">2.4.2.7</ecNumber>
    </recommendedName>
</protein>
<keyword evidence="11" id="KW-0660">Purine salvage</keyword>
<dbReference type="GO" id="GO:0005737">
    <property type="term" value="C:cytoplasm"/>
    <property type="evidence" value="ECO:0007669"/>
    <property type="project" value="UniProtKB-SubCell"/>
</dbReference>
<evidence type="ECO:0000256" key="11">
    <source>
        <dbReference type="ARBA" id="ARBA00022726"/>
    </source>
</evidence>
<keyword evidence="10 13" id="KW-0808">Transferase</keyword>
<dbReference type="NCBIfam" id="TIGR01090">
    <property type="entry name" value="apt"/>
    <property type="match status" value="1"/>
</dbReference>
<dbReference type="InterPro" id="IPR005764">
    <property type="entry name" value="Ade_phspho_trans"/>
</dbReference>
<keyword evidence="8" id="KW-0963">Cytoplasm</keyword>
<dbReference type="UniPathway" id="UPA00588">
    <property type="reaction ID" value="UER00646"/>
</dbReference>
<dbReference type="EMBL" id="LNQE01000047">
    <property type="protein sequence ID" value="KUG29706.1"/>
    <property type="molecule type" value="Genomic_DNA"/>
</dbReference>
<dbReference type="GO" id="GO:0044209">
    <property type="term" value="P:AMP salvage"/>
    <property type="evidence" value="ECO:0007669"/>
    <property type="project" value="UniProtKB-UniPathway"/>
</dbReference>
<evidence type="ECO:0000256" key="2">
    <source>
        <dbReference type="ARBA" id="ARBA00003968"/>
    </source>
</evidence>
<dbReference type="FunFam" id="3.40.50.2020:FF:000004">
    <property type="entry name" value="Adenine phosphoribosyltransferase"/>
    <property type="match status" value="1"/>
</dbReference>
<dbReference type="EC" id="2.4.2.7" evidence="7"/>
<dbReference type="GO" id="GO:0016208">
    <property type="term" value="F:AMP binding"/>
    <property type="evidence" value="ECO:0007669"/>
    <property type="project" value="TreeGrafter"/>
</dbReference>
<dbReference type="InterPro" id="IPR000836">
    <property type="entry name" value="PRTase_dom"/>
</dbReference>
<gene>
    <name evidence="13" type="ORF">ASZ90_000392</name>
</gene>
<dbReference type="NCBIfam" id="NF002636">
    <property type="entry name" value="PRK02304.1-5"/>
    <property type="match status" value="1"/>
</dbReference>
<dbReference type="AlphaFoldDB" id="A0A0W8G985"/>
<dbReference type="HAMAP" id="MF_00004">
    <property type="entry name" value="Aden_phosphoribosyltr"/>
    <property type="match status" value="1"/>
</dbReference>
<evidence type="ECO:0000256" key="5">
    <source>
        <dbReference type="ARBA" id="ARBA00008391"/>
    </source>
</evidence>
<comment type="caution">
    <text evidence="13">The sequence shown here is derived from an EMBL/GenBank/DDBJ whole genome shotgun (WGS) entry which is preliminary data.</text>
</comment>
<evidence type="ECO:0000256" key="10">
    <source>
        <dbReference type="ARBA" id="ARBA00022679"/>
    </source>
</evidence>
<evidence type="ECO:0000256" key="3">
    <source>
        <dbReference type="ARBA" id="ARBA00004496"/>
    </source>
</evidence>
<dbReference type="GO" id="GO:0003999">
    <property type="term" value="F:adenine phosphoribosyltransferase activity"/>
    <property type="evidence" value="ECO:0007669"/>
    <property type="project" value="UniProtKB-EC"/>
</dbReference>
<dbReference type="Gene3D" id="3.40.50.2020">
    <property type="match status" value="1"/>
</dbReference>
<dbReference type="PANTHER" id="PTHR32315">
    <property type="entry name" value="ADENINE PHOSPHORIBOSYLTRANSFERASE"/>
    <property type="match status" value="1"/>
</dbReference>
<comment type="subunit">
    <text evidence="6">Homodimer.</text>
</comment>
<comment type="pathway">
    <text evidence="4">Purine metabolism; AMP biosynthesis via salvage pathway; AMP from adenine: step 1/1.</text>
</comment>
<dbReference type="InterPro" id="IPR029057">
    <property type="entry name" value="PRTase-like"/>
</dbReference>
<organism evidence="13">
    <name type="scientific">hydrocarbon metagenome</name>
    <dbReference type="NCBI Taxonomy" id="938273"/>
    <lineage>
        <taxon>unclassified sequences</taxon>
        <taxon>metagenomes</taxon>
        <taxon>ecological metagenomes</taxon>
    </lineage>
</organism>
<evidence type="ECO:0000256" key="9">
    <source>
        <dbReference type="ARBA" id="ARBA00022676"/>
    </source>
</evidence>
<accession>A0A0W8G985</accession>
<comment type="function">
    <text evidence="2">Catalyzes a salvage reaction resulting in the formation of AMP, that is energically less costly than de novo synthesis.</text>
</comment>
<comment type="similarity">
    <text evidence="5">Belongs to the purine/pyrimidine phosphoribosyltransferase family.</text>
</comment>
<dbReference type="PANTHER" id="PTHR32315:SF3">
    <property type="entry name" value="ADENINE PHOSPHORIBOSYLTRANSFERASE"/>
    <property type="match status" value="1"/>
</dbReference>
<sequence>MELRSLLREIYDFPKEGIVFLDITPLLGDGKAFHHAVDMMAARFADACPTKIVAAEARGFIFGAALAYKMRIGFVPVRKPGKLPYKTQSVTYDLEYGTDTLCMHEDAVLRDEKVLVVDDLLATGGTLKGVLKLVESFGAEIVGVGVLVELDFLNGKDHLEGYSVQSVVHVGTPDQKPSCA</sequence>
<keyword evidence="9 13" id="KW-0328">Glycosyltransferase</keyword>
<proteinExistence type="inferred from homology"/>
<evidence type="ECO:0000313" key="13">
    <source>
        <dbReference type="EMBL" id="KUG29706.1"/>
    </source>
</evidence>